<proteinExistence type="predicted"/>
<dbReference type="AlphaFoldDB" id="A0A133NF67"/>
<dbReference type="EMBL" id="LRPX01000036">
    <property type="protein sequence ID" value="KXA14920.1"/>
    <property type="molecule type" value="Genomic_DNA"/>
</dbReference>
<feature type="transmembrane region" description="Helical" evidence="1">
    <location>
        <begin position="75"/>
        <end position="94"/>
    </location>
</feature>
<evidence type="ECO:0000313" key="4">
    <source>
        <dbReference type="Proteomes" id="UP000070617"/>
    </source>
</evidence>
<accession>A0A133NF67</accession>
<organism evidence="3 4">
    <name type="scientific">Fusobacterium equinum</name>
    <dbReference type="NCBI Taxonomy" id="134605"/>
    <lineage>
        <taxon>Bacteria</taxon>
        <taxon>Fusobacteriati</taxon>
        <taxon>Fusobacteriota</taxon>
        <taxon>Fusobacteriia</taxon>
        <taxon>Fusobacteriales</taxon>
        <taxon>Fusobacteriaceae</taxon>
        <taxon>Fusobacterium</taxon>
    </lineage>
</organism>
<comment type="caution">
    <text evidence="3">The sequence shown here is derived from an EMBL/GenBank/DDBJ whole genome shotgun (WGS) entry which is preliminary data.</text>
</comment>
<evidence type="ECO:0000259" key="2">
    <source>
        <dbReference type="Pfam" id="PF10080"/>
    </source>
</evidence>
<feature type="transmembrane region" description="Helical" evidence="1">
    <location>
        <begin position="145"/>
        <end position="164"/>
    </location>
</feature>
<keyword evidence="1" id="KW-1133">Transmembrane helix</keyword>
<dbReference type="InterPro" id="IPR018758">
    <property type="entry name" value="FtrD-like"/>
</dbReference>
<sequence length="421" mass="47786">MLKFYIDVVSFLTIFAFLVGIILAFLKEEKKMFLNILMLVISVLGISLTTAMIVFKQLYPQKMVKISLFYNRLALSMGMIFILLSILFFIFTLVQKMKMLPLVIITSGLATYFLAFTVFPQVYALTKEFIAFGEDSFGTQSLLRLGGYLLGVLTVVVMGLSIYKMYFRFHLPQRKVFALFIFLIVSLDFILRGVSALARLRFLKASNPFVFQVMILEDKGNLPIFVMFLVAFVFSVLLFLENLKVKGSFKNRAMLRKEKARLKNNRAWSITLCFMSILVVLSVTLVHSYINKPVELTPAQPYQEEGNKIIIPLTDVEDGHLHRFSYKATGGNDVRFIVVKKPKGGSYGVGLDACDICGVAGYYERNDDVICKRCDVVMNKSTIGFKGGCNPVPFEYEIVNKKIIIDKAVLEQEKDRFPVGE</sequence>
<keyword evidence="4" id="KW-1185">Reference proteome</keyword>
<evidence type="ECO:0000256" key="1">
    <source>
        <dbReference type="SAM" id="Phobius"/>
    </source>
</evidence>
<feature type="domain" description="Membrane iron-sulfur containing protein FtrD-like" evidence="2">
    <location>
        <begin position="316"/>
        <end position="417"/>
    </location>
</feature>
<protein>
    <recommendedName>
        <fullName evidence="2">Membrane iron-sulfur containing protein FtrD-like domain-containing protein</fullName>
    </recommendedName>
</protein>
<dbReference type="PATRIC" id="fig|134605.3.peg.874"/>
<feature type="transmembrane region" description="Helical" evidence="1">
    <location>
        <begin position="266"/>
        <end position="290"/>
    </location>
</feature>
<keyword evidence="1" id="KW-0472">Membrane</keyword>
<name>A0A133NF67_9FUSO</name>
<keyword evidence="1" id="KW-0812">Transmembrane</keyword>
<feature type="transmembrane region" description="Helical" evidence="1">
    <location>
        <begin position="6"/>
        <end position="26"/>
    </location>
</feature>
<dbReference type="Pfam" id="PF10080">
    <property type="entry name" value="FtrD-like"/>
    <property type="match status" value="1"/>
</dbReference>
<gene>
    <name evidence="3" type="ORF">HMPREF3206_00877</name>
</gene>
<feature type="transmembrane region" description="Helical" evidence="1">
    <location>
        <begin position="33"/>
        <end position="55"/>
    </location>
</feature>
<dbReference type="STRING" id="134605.HMPREF3206_00877"/>
<dbReference type="RefSeq" id="WP_060793616.1">
    <property type="nucleotide sequence ID" value="NZ_KQ956531.1"/>
</dbReference>
<reference evidence="4" key="1">
    <citation type="submission" date="2016-01" db="EMBL/GenBank/DDBJ databases">
        <authorList>
            <person name="Mitreva M."/>
            <person name="Pepin K.H."/>
            <person name="Mihindukulasuriya K.A."/>
            <person name="Fulton R."/>
            <person name="Fronick C."/>
            <person name="O'Laughlin M."/>
            <person name="Miner T."/>
            <person name="Herter B."/>
            <person name="Rosa B.A."/>
            <person name="Cordes M."/>
            <person name="Tomlinson C."/>
            <person name="Wollam A."/>
            <person name="Palsikar V.B."/>
            <person name="Mardis E.R."/>
            <person name="Wilson R.K."/>
        </authorList>
    </citation>
    <scope>NUCLEOTIDE SEQUENCE [LARGE SCALE GENOMIC DNA]</scope>
    <source>
        <strain evidence="4">CMW8396</strain>
    </source>
</reference>
<evidence type="ECO:0000313" key="3">
    <source>
        <dbReference type="EMBL" id="KXA14920.1"/>
    </source>
</evidence>
<feature type="transmembrane region" description="Helical" evidence="1">
    <location>
        <begin position="176"/>
        <end position="202"/>
    </location>
</feature>
<feature type="transmembrane region" description="Helical" evidence="1">
    <location>
        <begin position="101"/>
        <end position="125"/>
    </location>
</feature>
<feature type="transmembrane region" description="Helical" evidence="1">
    <location>
        <begin position="222"/>
        <end position="245"/>
    </location>
</feature>
<dbReference type="Proteomes" id="UP000070617">
    <property type="component" value="Unassembled WGS sequence"/>
</dbReference>